<proteinExistence type="predicted"/>
<comment type="caution">
    <text evidence="1">The sequence shown here is derived from an EMBL/GenBank/DDBJ whole genome shotgun (WGS) entry which is preliminary data.</text>
</comment>
<reference evidence="1 2" key="1">
    <citation type="journal article" date="2022" name="Plant J.">
        <title>Chromosome-level genome of Camellia lanceoleosa provides a valuable resource for understanding genome evolution and self-incompatibility.</title>
        <authorList>
            <person name="Gong W."/>
            <person name="Xiao S."/>
            <person name="Wang L."/>
            <person name="Liao Z."/>
            <person name="Chang Y."/>
            <person name="Mo W."/>
            <person name="Hu G."/>
            <person name="Li W."/>
            <person name="Zhao G."/>
            <person name="Zhu H."/>
            <person name="Hu X."/>
            <person name="Ji K."/>
            <person name="Xiang X."/>
            <person name="Song Q."/>
            <person name="Yuan D."/>
            <person name="Jin S."/>
            <person name="Zhang L."/>
        </authorList>
    </citation>
    <scope>NUCLEOTIDE SEQUENCE [LARGE SCALE GENOMIC DNA]</scope>
    <source>
        <strain evidence="1">SQ_2022a</strain>
    </source>
</reference>
<name>A0ACC0J1V5_9ERIC</name>
<gene>
    <name evidence="1" type="ORF">LOK49_LG01G03361</name>
</gene>
<evidence type="ECO:0000313" key="2">
    <source>
        <dbReference type="Proteomes" id="UP001060215"/>
    </source>
</evidence>
<protein>
    <submittedName>
        <fullName evidence="1">Uncharacterized protein</fullName>
    </submittedName>
</protein>
<keyword evidence="2" id="KW-1185">Reference proteome</keyword>
<dbReference type="EMBL" id="CM045758">
    <property type="protein sequence ID" value="KAI8031760.1"/>
    <property type="molecule type" value="Genomic_DNA"/>
</dbReference>
<accession>A0ACC0J1V5</accession>
<dbReference type="Proteomes" id="UP001060215">
    <property type="component" value="Chromosome 1"/>
</dbReference>
<organism evidence="1 2">
    <name type="scientific">Camellia lanceoleosa</name>
    <dbReference type="NCBI Taxonomy" id="1840588"/>
    <lineage>
        <taxon>Eukaryota</taxon>
        <taxon>Viridiplantae</taxon>
        <taxon>Streptophyta</taxon>
        <taxon>Embryophyta</taxon>
        <taxon>Tracheophyta</taxon>
        <taxon>Spermatophyta</taxon>
        <taxon>Magnoliopsida</taxon>
        <taxon>eudicotyledons</taxon>
        <taxon>Gunneridae</taxon>
        <taxon>Pentapetalae</taxon>
        <taxon>asterids</taxon>
        <taxon>Ericales</taxon>
        <taxon>Theaceae</taxon>
        <taxon>Camellia</taxon>
    </lineage>
</organism>
<sequence>MHGTISSELNDIWKARRHASERQQESQSPSKYEKTITFGSNSSNNISNFKEIVGSEENDKKDETAADSTSKKVDSDSKEEEQDTHQKEKGVSNKKKKLIC</sequence>
<evidence type="ECO:0000313" key="1">
    <source>
        <dbReference type="EMBL" id="KAI8031760.1"/>
    </source>
</evidence>